<dbReference type="OrthoDB" id="6407151at2759"/>
<dbReference type="EMBL" id="NCKV01000822">
    <property type="protein sequence ID" value="RWS29643.1"/>
    <property type="molecule type" value="Genomic_DNA"/>
</dbReference>
<evidence type="ECO:0000259" key="2">
    <source>
        <dbReference type="PROSITE" id="PS50940"/>
    </source>
</evidence>
<dbReference type="GO" id="GO:0008061">
    <property type="term" value="F:chitin binding"/>
    <property type="evidence" value="ECO:0007669"/>
    <property type="project" value="InterPro"/>
</dbReference>
<sequence length="143" mass="16040">MKTNQVFVSLLACAAVAFAANLIRSKRAAYELPAGVEFFIPGIRTTFACPDEGIFADIDNACQLFHMCRIVDGQFEQHTFACGNKTLFNQFSMTCDFEENVNCGSSQELFYLARLIGQDKEFLHTSADVDRAYQLGFGNRLRK</sequence>
<dbReference type="SMART" id="SM00494">
    <property type="entry name" value="ChtBD2"/>
    <property type="match status" value="1"/>
</dbReference>
<dbReference type="Gene3D" id="2.170.140.10">
    <property type="entry name" value="Chitin binding domain"/>
    <property type="match status" value="1"/>
</dbReference>
<reference evidence="3 4" key="1">
    <citation type="journal article" date="2018" name="Gigascience">
        <title>Genomes of trombidid mites reveal novel predicted allergens and laterally-transferred genes associated with secondary metabolism.</title>
        <authorList>
            <person name="Dong X."/>
            <person name="Chaisiri K."/>
            <person name="Xia D."/>
            <person name="Armstrong S.D."/>
            <person name="Fang Y."/>
            <person name="Donnelly M.J."/>
            <person name="Kadowaki T."/>
            <person name="McGarry J.W."/>
            <person name="Darby A.C."/>
            <person name="Makepeace B.L."/>
        </authorList>
    </citation>
    <scope>NUCLEOTIDE SEQUENCE [LARGE SCALE GENOMIC DNA]</scope>
    <source>
        <strain evidence="3">UoL-UT</strain>
    </source>
</reference>
<comment type="caution">
    <text evidence="3">The sequence shown here is derived from an EMBL/GenBank/DDBJ whole genome shotgun (WGS) entry which is preliminary data.</text>
</comment>
<dbReference type="Pfam" id="PF01607">
    <property type="entry name" value="CBM_14"/>
    <property type="match status" value="1"/>
</dbReference>
<accession>A0A443SQ71</accession>
<feature type="signal peptide" evidence="1">
    <location>
        <begin position="1"/>
        <end position="19"/>
    </location>
</feature>
<dbReference type="SUPFAM" id="SSF57625">
    <property type="entry name" value="Invertebrate chitin-binding proteins"/>
    <property type="match status" value="1"/>
</dbReference>
<dbReference type="GO" id="GO:0005576">
    <property type="term" value="C:extracellular region"/>
    <property type="evidence" value="ECO:0007669"/>
    <property type="project" value="InterPro"/>
</dbReference>
<dbReference type="PROSITE" id="PS50940">
    <property type="entry name" value="CHIT_BIND_II"/>
    <property type="match status" value="1"/>
</dbReference>
<protein>
    <submittedName>
        <fullName evidence="3">Cuticular protein-like protein</fullName>
    </submittedName>
</protein>
<dbReference type="Proteomes" id="UP000288716">
    <property type="component" value="Unassembled WGS sequence"/>
</dbReference>
<evidence type="ECO:0000256" key="1">
    <source>
        <dbReference type="SAM" id="SignalP"/>
    </source>
</evidence>
<evidence type="ECO:0000313" key="3">
    <source>
        <dbReference type="EMBL" id="RWS29643.1"/>
    </source>
</evidence>
<dbReference type="InterPro" id="IPR002557">
    <property type="entry name" value="Chitin-bd_dom"/>
</dbReference>
<dbReference type="AlphaFoldDB" id="A0A443SQ71"/>
<keyword evidence="4" id="KW-1185">Reference proteome</keyword>
<dbReference type="STRING" id="299467.A0A443SQ71"/>
<dbReference type="VEuPathDB" id="VectorBase:LDEU002397"/>
<feature type="chain" id="PRO_5019284473" evidence="1">
    <location>
        <begin position="20"/>
        <end position="143"/>
    </location>
</feature>
<dbReference type="PANTHER" id="PTHR22933:SF43">
    <property type="entry name" value="LP10131P"/>
    <property type="match status" value="1"/>
</dbReference>
<organism evidence="3 4">
    <name type="scientific">Leptotrombidium deliense</name>
    <dbReference type="NCBI Taxonomy" id="299467"/>
    <lineage>
        <taxon>Eukaryota</taxon>
        <taxon>Metazoa</taxon>
        <taxon>Ecdysozoa</taxon>
        <taxon>Arthropoda</taxon>
        <taxon>Chelicerata</taxon>
        <taxon>Arachnida</taxon>
        <taxon>Acari</taxon>
        <taxon>Acariformes</taxon>
        <taxon>Trombidiformes</taxon>
        <taxon>Prostigmata</taxon>
        <taxon>Anystina</taxon>
        <taxon>Parasitengona</taxon>
        <taxon>Trombiculoidea</taxon>
        <taxon>Trombiculidae</taxon>
        <taxon>Leptotrombidium</taxon>
    </lineage>
</organism>
<gene>
    <name evidence="3" type="ORF">B4U80_08946</name>
</gene>
<evidence type="ECO:0000313" key="4">
    <source>
        <dbReference type="Proteomes" id="UP000288716"/>
    </source>
</evidence>
<dbReference type="InterPro" id="IPR036508">
    <property type="entry name" value="Chitin-bd_dom_sf"/>
</dbReference>
<dbReference type="InterPro" id="IPR052976">
    <property type="entry name" value="Scoloptoxin-like"/>
</dbReference>
<keyword evidence="1" id="KW-0732">Signal</keyword>
<feature type="domain" description="Chitin-binding type-2" evidence="2">
    <location>
        <begin position="46"/>
        <end position="105"/>
    </location>
</feature>
<dbReference type="PANTHER" id="PTHR22933">
    <property type="entry name" value="FI18007P1-RELATED"/>
    <property type="match status" value="1"/>
</dbReference>
<proteinExistence type="predicted"/>
<name>A0A443SQ71_9ACAR</name>